<dbReference type="InterPro" id="IPR018485">
    <property type="entry name" value="FGGY_C"/>
</dbReference>
<dbReference type="PANTHER" id="PTHR43095">
    <property type="entry name" value="SUGAR KINASE"/>
    <property type="match status" value="1"/>
</dbReference>
<dbReference type="InterPro" id="IPR018484">
    <property type="entry name" value="FGGY_N"/>
</dbReference>
<proteinExistence type="inferred from homology"/>
<keyword evidence="7" id="KW-1185">Reference proteome</keyword>
<keyword evidence="3 6" id="KW-0418">Kinase</keyword>
<comment type="similarity">
    <text evidence="1">Belongs to the FGGY kinase family.</text>
</comment>
<gene>
    <name evidence="6" type="ORF">K340107D12_36720</name>
</gene>
<evidence type="ECO:0000256" key="3">
    <source>
        <dbReference type="ARBA" id="ARBA00022777"/>
    </source>
</evidence>
<dbReference type="Gene3D" id="3.30.420.40">
    <property type="match status" value="2"/>
</dbReference>
<dbReference type="InterPro" id="IPR000577">
    <property type="entry name" value="Carb_kinase_FGGY"/>
</dbReference>
<dbReference type="Pfam" id="PF02782">
    <property type="entry name" value="FGGY_C"/>
    <property type="match status" value="1"/>
</dbReference>
<dbReference type="Pfam" id="PF00370">
    <property type="entry name" value="FGGY_N"/>
    <property type="match status" value="1"/>
</dbReference>
<keyword evidence="2" id="KW-0808">Transferase</keyword>
<protein>
    <submittedName>
        <fullName evidence="6">FGGY-family carbohydrate kinase</fullName>
    </submittedName>
</protein>
<evidence type="ECO:0000313" key="7">
    <source>
        <dbReference type="Proteomes" id="UP001600941"/>
    </source>
</evidence>
<dbReference type="CDD" id="cd07783">
    <property type="entry name" value="ASKHA_NBD_FGGY_SePSK_AtXK1-like"/>
    <property type="match status" value="1"/>
</dbReference>
<dbReference type="PANTHER" id="PTHR43095:SF5">
    <property type="entry name" value="XYLULOSE KINASE"/>
    <property type="match status" value="1"/>
</dbReference>
<dbReference type="EMBL" id="BAABZQ010000001">
    <property type="protein sequence ID" value="GAA6500856.1"/>
    <property type="molecule type" value="Genomic_DNA"/>
</dbReference>
<feature type="domain" description="Carbohydrate kinase FGGY C-terminal" evidence="5">
    <location>
        <begin position="289"/>
        <end position="435"/>
    </location>
</feature>
<dbReference type="Proteomes" id="UP001600941">
    <property type="component" value="Unassembled WGS sequence"/>
</dbReference>
<sequence length="485" mass="53664">MLFLGIDVGTQGARGIICDEQGQVFAQGTCNFWELNTSRREGWYEQAPAMWWDAAGTVIKKCVDALKRTGRKPTEIRAVTVDGTSGTIVLLDEEKHPLRNALMYNDMRAAVQAEKIHEHAGELEKKMGYVFNASFALPKILWIKEQEPYVYEKAEYMVHQSDYIVGRLTGEYGITDYSNALKSGFDLKEEVWPELLEVLGLDRRIFPSVIPPGQVIGNITKEAAEEFGFSPDTVVAAGATDGYVSAVSTGAVKRGDWASIIGTTMVLKGVTKELFVDAGGSSYSHKLPSGDWMFGGASNIGGRCLNDFFEKEEFEMWNRGVMDVIPTKVISYPLHGRGERFPFLDPEARAFVLGDISDPQIHYAALMEGVAYAERLAFEHMQECGACVGQEIFTTGGACRSSEWLRIRASVLDRMLKVPENTGAAMGCAILAASASCYHDLPEAAGHMISYRDIIEPVYGLTSLYDELYQCAFEAYQERYQLGKG</sequence>
<dbReference type="RefSeq" id="WP_227211168.1">
    <property type="nucleotide sequence ID" value="NZ_BAABZQ010000001.1"/>
</dbReference>
<evidence type="ECO:0000256" key="2">
    <source>
        <dbReference type="ARBA" id="ARBA00022679"/>
    </source>
</evidence>
<dbReference type="InterPro" id="IPR050406">
    <property type="entry name" value="FGGY_Carb_Kinase"/>
</dbReference>
<feature type="domain" description="Carbohydrate kinase FGGY N-terminal" evidence="4">
    <location>
        <begin position="3"/>
        <end position="247"/>
    </location>
</feature>
<dbReference type="InterPro" id="IPR043129">
    <property type="entry name" value="ATPase_NBD"/>
</dbReference>
<dbReference type="GO" id="GO:0016301">
    <property type="term" value="F:kinase activity"/>
    <property type="evidence" value="ECO:0007669"/>
    <property type="project" value="UniProtKB-KW"/>
</dbReference>
<name>A0ABQ0BWE8_9FIRM</name>
<accession>A0ABQ0BWE8</accession>
<dbReference type="SUPFAM" id="SSF53067">
    <property type="entry name" value="Actin-like ATPase domain"/>
    <property type="match status" value="2"/>
</dbReference>
<organism evidence="6 7">
    <name type="scientific">Blautia parvula</name>
    <dbReference type="NCBI Taxonomy" id="2877527"/>
    <lineage>
        <taxon>Bacteria</taxon>
        <taxon>Bacillati</taxon>
        <taxon>Bacillota</taxon>
        <taxon>Clostridia</taxon>
        <taxon>Lachnospirales</taxon>
        <taxon>Lachnospiraceae</taxon>
        <taxon>Blautia</taxon>
    </lineage>
</organism>
<comment type="caution">
    <text evidence="6">The sequence shown here is derived from an EMBL/GenBank/DDBJ whole genome shotgun (WGS) entry which is preliminary data.</text>
</comment>
<evidence type="ECO:0000259" key="5">
    <source>
        <dbReference type="Pfam" id="PF02782"/>
    </source>
</evidence>
<evidence type="ECO:0000259" key="4">
    <source>
        <dbReference type="Pfam" id="PF00370"/>
    </source>
</evidence>
<reference evidence="6 7" key="1">
    <citation type="submission" date="2024-04" db="EMBL/GenBank/DDBJ databases">
        <title>Defined microbial consortia suppress multidrug-resistant proinflammatory Enterobacteriaceae via ecological control.</title>
        <authorList>
            <person name="Furuichi M."/>
            <person name="Kawaguchi T."/>
            <person name="Pust M."/>
            <person name="Yasuma K."/>
            <person name="Plichta D."/>
            <person name="Hasegawa N."/>
            <person name="Ohya T."/>
            <person name="Bhattarai S."/>
            <person name="Sasajima S."/>
            <person name="Aoto Y."/>
            <person name="Tuganbaev T."/>
            <person name="Yaginuma M."/>
            <person name="Ueda M."/>
            <person name="Okahashi N."/>
            <person name="Amafuji K."/>
            <person name="Kiridooshi Y."/>
            <person name="Sugita K."/>
            <person name="Strazar M."/>
            <person name="Skelly A."/>
            <person name="Suda W."/>
            <person name="Hattori M."/>
            <person name="Nakamoto N."/>
            <person name="Caballero S."/>
            <person name="Norman J."/>
            <person name="Olle B."/>
            <person name="Tanoue T."/>
            <person name="Arita M."/>
            <person name="Bucci V."/>
            <person name="Atarashi K."/>
            <person name="Xavier R."/>
            <person name="Honda K."/>
        </authorList>
    </citation>
    <scope>NUCLEOTIDE SEQUENCE [LARGE SCALE GENOMIC DNA]</scope>
    <source>
        <strain evidence="7">k34-0107-D12</strain>
    </source>
</reference>
<dbReference type="PIRSF" id="PIRSF000538">
    <property type="entry name" value="GlpK"/>
    <property type="match status" value="1"/>
</dbReference>
<evidence type="ECO:0000313" key="6">
    <source>
        <dbReference type="EMBL" id="GAA6500856.1"/>
    </source>
</evidence>
<evidence type="ECO:0000256" key="1">
    <source>
        <dbReference type="ARBA" id="ARBA00009156"/>
    </source>
</evidence>